<keyword evidence="1" id="KW-0472">Membrane</keyword>
<gene>
    <name evidence="2" type="ORF">MTR65_15915</name>
</gene>
<name>A0ABT0AG91_9SPHN</name>
<evidence type="ECO:0000313" key="3">
    <source>
        <dbReference type="Proteomes" id="UP001162802"/>
    </source>
</evidence>
<keyword evidence="1" id="KW-1133">Transmembrane helix</keyword>
<organism evidence="2 3">
    <name type="scientific">Novosphingobium mangrovi</name>
    <name type="common">ex Hu et al. 2023</name>
    <dbReference type="NCBI Taxonomy" id="2930094"/>
    <lineage>
        <taxon>Bacteria</taxon>
        <taxon>Pseudomonadati</taxon>
        <taxon>Pseudomonadota</taxon>
        <taxon>Alphaproteobacteria</taxon>
        <taxon>Sphingomonadales</taxon>
        <taxon>Sphingomonadaceae</taxon>
        <taxon>Novosphingobium</taxon>
    </lineage>
</organism>
<dbReference type="EMBL" id="JALHAT010000035">
    <property type="protein sequence ID" value="MCJ1962181.1"/>
    <property type="molecule type" value="Genomic_DNA"/>
</dbReference>
<feature type="transmembrane region" description="Helical" evidence="1">
    <location>
        <begin position="39"/>
        <end position="57"/>
    </location>
</feature>
<keyword evidence="3" id="KW-1185">Reference proteome</keyword>
<reference evidence="2" key="1">
    <citation type="submission" date="2022-03" db="EMBL/GenBank/DDBJ databases">
        <title>Identification of a novel bacterium isolated from mangrove sediments.</title>
        <authorList>
            <person name="Pan X."/>
        </authorList>
    </citation>
    <scope>NUCLEOTIDE SEQUENCE</scope>
    <source>
        <strain evidence="2">B2637</strain>
    </source>
</reference>
<protein>
    <submittedName>
        <fullName evidence="2">Uncharacterized protein</fullName>
    </submittedName>
</protein>
<evidence type="ECO:0000256" key="1">
    <source>
        <dbReference type="SAM" id="Phobius"/>
    </source>
</evidence>
<feature type="transmembrane region" description="Helical" evidence="1">
    <location>
        <begin position="69"/>
        <end position="92"/>
    </location>
</feature>
<dbReference type="Proteomes" id="UP001162802">
    <property type="component" value="Unassembled WGS sequence"/>
</dbReference>
<comment type="caution">
    <text evidence="2">The sequence shown here is derived from an EMBL/GenBank/DDBJ whole genome shotgun (WGS) entry which is preliminary data.</text>
</comment>
<sequence>MILIVAGLFVSFLALFVLASLLEHLVFKHLLRRATAIKLLSTLGAWLIGGVTIAGSAGEMQSDLDAGFLGTMLVGLLALALPAGILAVIGYLGARQRAKANLPEDIERTFS</sequence>
<proteinExistence type="predicted"/>
<evidence type="ECO:0000313" key="2">
    <source>
        <dbReference type="EMBL" id="MCJ1962181.1"/>
    </source>
</evidence>
<keyword evidence="1" id="KW-0812">Transmembrane</keyword>
<dbReference type="RefSeq" id="WP_243801925.1">
    <property type="nucleotide sequence ID" value="NZ_JALHAT010000035.1"/>
</dbReference>
<accession>A0ABT0AG91</accession>
<feature type="transmembrane region" description="Helical" evidence="1">
    <location>
        <begin position="6"/>
        <end position="27"/>
    </location>
</feature>